<dbReference type="EMBL" id="BMLZ01000018">
    <property type="protein sequence ID" value="GGP30017.1"/>
    <property type="molecule type" value="Genomic_DNA"/>
</dbReference>
<dbReference type="EMBL" id="BMMA01000022">
    <property type="protein sequence ID" value="GGI87496.1"/>
    <property type="molecule type" value="Genomic_DNA"/>
</dbReference>
<dbReference type="RefSeq" id="WP_152423858.1">
    <property type="nucleotide sequence ID" value="NZ_BMLZ01000018.1"/>
</dbReference>
<evidence type="ECO:0000313" key="4">
    <source>
        <dbReference type="Proteomes" id="UP000630135"/>
    </source>
</evidence>
<dbReference type="Proteomes" id="UP000630135">
    <property type="component" value="Unassembled WGS sequence"/>
</dbReference>
<name>A0AAV4K789_9DEIO</name>
<evidence type="ECO:0000313" key="2">
    <source>
        <dbReference type="EMBL" id="GGI87496.1"/>
    </source>
</evidence>
<feature type="compositionally biased region" description="Polar residues" evidence="1">
    <location>
        <begin position="166"/>
        <end position="175"/>
    </location>
</feature>
<reference evidence="4" key="3">
    <citation type="journal article" date="2019" name="Int. J. Syst. Evol. Microbiol.">
        <title>The Global Catalogue of Microorganisms (GCM) 10K type strain sequencing project: providing services to taxonomists for standard genome sequencing and annotation.</title>
        <authorList>
            <consortium name="The Broad Institute Genomics Platform"/>
            <consortium name="The Broad Institute Genome Sequencing Center for Infectious Disease"/>
            <person name="Wu L."/>
            <person name="Ma J."/>
        </authorList>
    </citation>
    <scope>NUCLEOTIDE SEQUENCE [LARGE SCALE GENOMIC DNA]</scope>
    <source>
        <strain evidence="4">CGMCC 1.8884</strain>
    </source>
</reference>
<organism evidence="2 5">
    <name type="scientific">Deinococcus wulumuqiensis</name>
    <dbReference type="NCBI Taxonomy" id="980427"/>
    <lineage>
        <taxon>Bacteria</taxon>
        <taxon>Thermotogati</taxon>
        <taxon>Deinococcota</taxon>
        <taxon>Deinococci</taxon>
        <taxon>Deinococcales</taxon>
        <taxon>Deinococcaceae</taxon>
        <taxon>Deinococcus</taxon>
    </lineage>
</organism>
<reference evidence="2" key="2">
    <citation type="journal article" date="2014" name="Int. J. Syst. Evol. Microbiol.">
        <title>Complete genome sequence of Corynebacterium casei LMG S-19264T (=DSM 44701T), isolated from a smear-ripened cheese.</title>
        <authorList>
            <consortium name="US DOE Joint Genome Institute (JGI-PGF)"/>
            <person name="Walter F."/>
            <person name="Albersmeier A."/>
            <person name="Kalinowski J."/>
            <person name="Ruckert C."/>
        </authorList>
    </citation>
    <scope>NUCLEOTIDE SEQUENCE</scope>
    <source>
        <strain evidence="2">CGMCC 1.8885</strain>
    </source>
</reference>
<keyword evidence="4" id="KW-1185">Reference proteome</keyword>
<accession>A0AAV4K789</accession>
<evidence type="ECO:0000313" key="3">
    <source>
        <dbReference type="EMBL" id="GGP30017.1"/>
    </source>
</evidence>
<reference evidence="2" key="4">
    <citation type="submission" date="2023-08" db="EMBL/GenBank/DDBJ databases">
        <authorList>
            <person name="Sun Q."/>
            <person name="Zhou Y."/>
        </authorList>
    </citation>
    <scope>NUCLEOTIDE SEQUENCE</scope>
    <source>
        <strain evidence="3">CGMCC 1.8884</strain>
        <strain evidence="2">CGMCC 1.8885</strain>
    </source>
</reference>
<proteinExistence type="predicted"/>
<reference evidence="3" key="1">
    <citation type="journal article" date="2014" name="Int. J. Syst. Evol. Microbiol.">
        <title>Complete genome of a new Firmicutes species belonging to the dominant human colonic microbiota ('Ruminococcus bicirculans') reveals two chromosomes and a selective capacity to utilize plant glucans.</title>
        <authorList>
            <consortium name="NISC Comparative Sequencing Program"/>
            <person name="Wegmann U."/>
            <person name="Louis P."/>
            <person name="Goesmann A."/>
            <person name="Henrissat B."/>
            <person name="Duncan S.H."/>
            <person name="Flint H.J."/>
        </authorList>
    </citation>
    <scope>NUCLEOTIDE SEQUENCE</scope>
    <source>
        <strain evidence="3">CGMCC 1.8884</strain>
    </source>
</reference>
<comment type="caution">
    <text evidence="2">The sequence shown here is derived from an EMBL/GenBank/DDBJ whole genome shotgun (WGS) entry which is preliminary data.</text>
</comment>
<evidence type="ECO:0000256" key="1">
    <source>
        <dbReference type="SAM" id="MobiDB-lite"/>
    </source>
</evidence>
<evidence type="ECO:0000313" key="5">
    <source>
        <dbReference type="Proteomes" id="UP000652720"/>
    </source>
</evidence>
<dbReference type="GeneID" id="59164443"/>
<gene>
    <name evidence="3" type="ORF">GCM10008021_16680</name>
    <name evidence="2" type="ORF">GCM10010914_22440</name>
</gene>
<dbReference type="AlphaFoldDB" id="A0AAV4K789"/>
<dbReference type="Proteomes" id="UP000652720">
    <property type="component" value="Unassembled WGS sequence"/>
</dbReference>
<feature type="region of interest" description="Disordered" evidence="1">
    <location>
        <begin position="148"/>
        <end position="175"/>
    </location>
</feature>
<protein>
    <submittedName>
        <fullName evidence="2">Uncharacterized protein</fullName>
    </submittedName>
</protein>
<sequence>MMSDMDYAKFLRGKIKAEFDCPVLVFGSSDPDDVVSVGGLRFNEYSCGMLIRNDQGRAVAAVEGMDEHERLAYIQGTPTEQVVLAFVNPLDAMTFLTDHVLQAVALVAEHQDAQTQEEAEEMMQQLGARARADLLALRRAARAYLRDPSEHKRGKLEALLAPASAQAEQPTEAQP</sequence>